<organism evidence="3 4">
    <name type="scientific">Adiantum capillus-veneris</name>
    <name type="common">Maidenhair fern</name>
    <dbReference type="NCBI Taxonomy" id="13818"/>
    <lineage>
        <taxon>Eukaryota</taxon>
        <taxon>Viridiplantae</taxon>
        <taxon>Streptophyta</taxon>
        <taxon>Embryophyta</taxon>
        <taxon>Tracheophyta</taxon>
        <taxon>Polypodiopsida</taxon>
        <taxon>Polypodiidae</taxon>
        <taxon>Polypodiales</taxon>
        <taxon>Pteridineae</taxon>
        <taxon>Pteridaceae</taxon>
        <taxon>Vittarioideae</taxon>
        <taxon>Adiantum</taxon>
    </lineage>
</organism>
<comment type="subunit">
    <text evidence="1">Homodimer.</text>
</comment>
<dbReference type="Proteomes" id="UP000886520">
    <property type="component" value="Chromosome 4"/>
</dbReference>
<name>A0A9D4V9N9_ADICA</name>
<reference evidence="3" key="1">
    <citation type="submission" date="2021-01" db="EMBL/GenBank/DDBJ databases">
        <title>Adiantum capillus-veneris genome.</title>
        <authorList>
            <person name="Fang Y."/>
            <person name="Liao Q."/>
        </authorList>
    </citation>
    <scope>NUCLEOTIDE SEQUENCE</scope>
    <source>
        <strain evidence="3">H3</strain>
        <tissue evidence="3">Leaf</tissue>
    </source>
</reference>
<sequence length="199" mass="21836">MASSGVVEHVVLFRRRDGITQAATEAWIEALRALAVLDGVLHLYVGAVASCKPDEGAWSFALYGRYRDKAALQAYAVHPQHLQVVALGNTLFSDVMALDWEAHVNPSPTSISPLLLRVVFLQHCPLDGNITSWFHNQPLSTSGPNFSPARARGFEWGFTCLYRDEDGPHEDDMCLQMLSKNLSAVGGFLVLDIDIEKGA</sequence>
<dbReference type="SMART" id="SM00886">
    <property type="entry name" value="Dabb"/>
    <property type="match status" value="1"/>
</dbReference>
<evidence type="ECO:0000259" key="2">
    <source>
        <dbReference type="PROSITE" id="PS51502"/>
    </source>
</evidence>
<dbReference type="SUPFAM" id="SSF54909">
    <property type="entry name" value="Dimeric alpha+beta barrel"/>
    <property type="match status" value="1"/>
</dbReference>
<feature type="domain" description="Stress-response A/B barrel" evidence="2">
    <location>
        <begin position="7"/>
        <end position="100"/>
    </location>
</feature>
<dbReference type="EMBL" id="JABFUD020000004">
    <property type="protein sequence ID" value="KAI5081477.1"/>
    <property type="molecule type" value="Genomic_DNA"/>
</dbReference>
<dbReference type="PROSITE" id="PS51502">
    <property type="entry name" value="S_R_A_B_BARREL"/>
    <property type="match status" value="1"/>
</dbReference>
<evidence type="ECO:0000313" key="4">
    <source>
        <dbReference type="Proteomes" id="UP000886520"/>
    </source>
</evidence>
<dbReference type="Pfam" id="PF07876">
    <property type="entry name" value="Dabb"/>
    <property type="match status" value="1"/>
</dbReference>
<evidence type="ECO:0000313" key="3">
    <source>
        <dbReference type="EMBL" id="KAI5081477.1"/>
    </source>
</evidence>
<dbReference type="Gene3D" id="3.30.70.100">
    <property type="match status" value="1"/>
</dbReference>
<dbReference type="OrthoDB" id="42919at2759"/>
<evidence type="ECO:0000256" key="1">
    <source>
        <dbReference type="ARBA" id="ARBA00011738"/>
    </source>
</evidence>
<dbReference type="PANTHER" id="PTHR33178:SF3">
    <property type="entry name" value="STRESS-RESPONSE A_B BARREL DOMAIN-CONTAINING PROTEIN UP3"/>
    <property type="match status" value="1"/>
</dbReference>
<dbReference type="InterPro" id="IPR013097">
    <property type="entry name" value="Dabb"/>
</dbReference>
<dbReference type="InterPro" id="IPR011008">
    <property type="entry name" value="Dimeric_a/b-barrel"/>
</dbReference>
<dbReference type="InterPro" id="IPR044662">
    <property type="entry name" value="HS1/DABB1-like"/>
</dbReference>
<proteinExistence type="predicted"/>
<comment type="caution">
    <text evidence="3">The sequence shown here is derived from an EMBL/GenBank/DDBJ whole genome shotgun (WGS) entry which is preliminary data.</text>
</comment>
<gene>
    <name evidence="3" type="ORF">GOP47_0004660</name>
</gene>
<keyword evidence="4" id="KW-1185">Reference proteome</keyword>
<dbReference type="AlphaFoldDB" id="A0A9D4V9N9"/>
<protein>
    <recommendedName>
        <fullName evidence="2">Stress-response A/B barrel domain-containing protein</fullName>
    </recommendedName>
</protein>
<dbReference type="PANTHER" id="PTHR33178">
    <property type="match status" value="1"/>
</dbReference>
<accession>A0A9D4V9N9</accession>